<dbReference type="PANTHER" id="PTHR48100:SF15">
    <property type="entry name" value="SEDOHEPTULOSE 1,7-BISPHOSPHATASE"/>
    <property type="match status" value="1"/>
</dbReference>
<dbReference type="Pfam" id="PF00300">
    <property type="entry name" value="His_Phos_1"/>
    <property type="match status" value="1"/>
</dbReference>
<dbReference type="CDD" id="cd07067">
    <property type="entry name" value="HP_PGM_like"/>
    <property type="match status" value="1"/>
</dbReference>
<keyword evidence="3" id="KW-1185">Reference proteome</keyword>
<dbReference type="InterPro" id="IPR013078">
    <property type="entry name" value="His_Pase_superF_clade-1"/>
</dbReference>
<evidence type="ECO:0000313" key="2">
    <source>
        <dbReference type="EMBL" id="URI09790.1"/>
    </source>
</evidence>
<name>A0ABY4SB15_AQUTE</name>
<evidence type="ECO:0000313" key="3">
    <source>
        <dbReference type="Proteomes" id="UP001056201"/>
    </source>
</evidence>
<sequence length="223" mass="25600">MHLIFIRHGESTGNAGLPTDDLTRIALTDKGHEQAQRIAAEWTEAPTLIALSPYLRTHLTAQPTCERFPQVPVQVLPMEEFTYLEPSRWRGTTRDQRLPHIEAYWQRADPDHQDGPGAESYNTLLRRVRQTLARLQQLPPDALVYAFSHGQFMQALRLSLLFPHWTAREQMAHFWPFNARHPVLNGERMPVRWVQGRWSVDAVEAPSRRPARQQGPGAGHAQQ</sequence>
<proteinExistence type="predicted"/>
<dbReference type="InterPro" id="IPR029033">
    <property type="entry name" value="His_PPase_superfam"/>
</dbReference>
<accession>A0ABY4SB15</accession>
<dbReference type="Gene3D" id="3.40.50.1240">
    <property type="entry name" value="Phosphoglycerate mutase-like"/>
    <property type="match status" value="1"/>
</dbReference>
<dbReference type="EMBL" id="CP097636">
    <property type="protein sequence ID" value="URI09790.1"/>
    <property type="molecule type" value="Genomic_DNA"/>
</dbReference>
<reference evidence="2" key="1">
    <citation type="submission" date="2022-05" db="EMBL/GenBank/DDBJ databases">
        <title>An RpoN-dependent PEP-CTERM gene is involved in floc formation of an Aquincola tertiaricarbonis strain.</title>
        <authorList>
            <person name="Qiu D."/>
            <person name="Xia M."/>
        </authorList>
    </citation>
    <scope>NUCLEOTIDE SEQUENCE</scope>
    <source>
        <strain evidence="2">RN12</strain>
    </source>
</reference>
<dbReference type="PANTHER" id="PTHR48100">
    <property type="entry name" value="BROAD-SPECIFICITY PHOSPHATASE YOR283W-RELATED"/>
    <property type="match status" value="1"/>
</dbReference>
<dbReference type="RefSeq" id="WP_250198013.1">
    <property type="nucleotide sequence ID" value="NZ_CP097636.1"/>
</dbReference>
<gene>
    <name evidence="2" type="ORF">MW290_30045</name>
</gene>
<dbReference type="SUPFAM" id="SSF53254">
    <property type="entry name" value="Phosphoglycerate mutase-like"/>
    <property type="match status" value="1"/>
</dbReference>
<feature type="region of interest" description="Disordered" evidence="1">
    <location>
        <begin position="204"/>
        <end position="223"/>
    </location>
</feature>
<dbReference type="InterPro" id="IPR050275">
    <property type="entry name" value="PGM_Phosphatase"/>
</dbReference>
<organism evidence="2 3">
    <name type="scientific">Aquincola tertiaricarbonis</name>
    <dbReference type="NCBI Taxonomy" id="391953"/>
    <lineage>
        <taxon>Bacteria</taxon>
        <taxon>Pseudomonadati</taxon>
        <taxon>Pseudomonadota</taxon>
        <taxon>Betaproteobacteria</taxon>
        <taxon>Burkholderiales</taxon>
        <taxon>Sphaerotilaceae</taxon>
        <taxon>Aquincola</taxon>
    </lineage>
</organism>
<dbReference type="SMART" id="SM00855">
    <property type="entry name" value="PGAM"/>
    <property type="match status" value="1"/>
</dbReference>
<protein>
    <submittedName>
        <fullName evidence="2">Phosphoglycerate mutase family protein</fullName>
    </submittedName>
</protein>
<dbReference type="Proteomes" id="UP001056201">
    <property type="component" value="Chromosome 2"/>
</dbReference>
<evidence type="ECO:0000256" key="1">
    <source>
        <dbReference type="SAM" id="MobiDB-lite"/>
    </source>
</evidence>